<comment type="subcellular location">
    <subcellularLocation>
        <location evidence="2">Cytoplasm</location>
    </subcellularLocation>
</comment>
<sequence>MADIVSNDSRLDVAKQVASVLDSHKAGNVVLLDVRECSSIADYFIICTSNSDAHLRGLVSHLKDFFEDVGIRVLRSSSAVEWFLLDCGDIIVNIMNSDTRDFYRLEELWHDAPVIFQSSGSN</sequence>
<name>A0ABU9UE12_9SPIR</name>
<protein>
    <recommendedName>
        <fullName evidence="2">Ribosomal silencing factor RsfS</fullName>
    </recommendedName>
</protein>
<evidence type="ECO:0000313" key="3">
    <source>
        <dbReference type="EMBL" id="MEM5948911.1"/>
    </source>
</evidence>
<comment type="caution">
    <text evidence="3">The sequence shown here is derived from an EMBL/GenBank/DDBJ whole genome shotgun (WGS) entry which is preliminary data.</text>
</comment>
<comment type="similarity">
    <text evidence="1 2">Belongs to the Iojap/RsfS family.</text>
</comment>
<evidence type="ECO:0000256" key="2">
    <source>
        <dbReference type="HAMAP-Rule" id="MF_01477"/>
    </source>
</evidence>
<gene>
    <name evidence="2 3" type="primary">rsfS</name>
    <name evidence="3" type="ORF">WKV44_10200</name>
</gene>
<dbReference type="InterPro" id="IPR004394">
    <property type="entry name" value="Iojap/RsfS/C7orf30"/>
</dbReference>
<keyword evidence="4" id="KW-1185">Reference proteome</keyword>
<dbReference type="SUPFAM" id="SSF81301">
    <property type="entry name" value="Nucleotidyltransferase"/>
    <property type="match status" value="1"/>
</dbReference>
<dbReference type="PANTHER" id="PTHR21043:SF0">
    <property type="entry name" value="MITOCHONDRIAL ASSEMBLY OF RIBOSOMAL LARGE SUBUNIT PROTEIN 1"/>
    <property type="match status" value="1"/>
</dbReference>
<reference evidence="3 4" key="1">
    <citation type="submission" date="2024-03" db="EMBL/GenBank/DDBJ databases">
        <title>Ignisphaera cupida sp. nov., a hyperthermophilic hydrolytic archaeon from a hot spring of Kamchatka, and proposal of Ignisphaeraceae fam. nov.</title>
        <authorList>
            <person name="Podosokorskaya O.A."/>
            <person name="Elcheninov A.G."/>
            <person name="Maltseva A.I."/>
            <person name="Zayulina K.S."/>
            <person name="Novikov A."/>
            <person name="Merkel A.Y."/>
        </authorList>
    </citation>
    <scope>NUCLEOTIDE SEQUENCE [LARGE SCALE GENOMIC DNA]</scope>
    <source>
        <strain evidence="3 4">38H-sp</strain>
    </source>
</reference>
<dbReference type="NCBIfam" id="TIGR00090">
    <property type="entry name" value="rsfS_iojap_ybeB"/>
    <property type="match status" value="1"/>
</dbReference>
<dbReference type="HAMAP" id="MF_01477">
    <property type="entry name" value="Iojap_RsfS"/>
    <property type="match status" value="1"/>
</dbReference>
<dbReference type="Proteomes" id="UP001466331">
    <property type="component" value="Unassembled WGS sequence"/>
</dbReference>
<comment type="function">
    <text evidence="2">Functions as a ribosomal silencing factor. Interacts with ribosomal protein uL14 (rplN), blocking formation of intersubunit bridge B8. Prevents association of the 30S and 50S ribosomal subunits and the formation of functional ribosomes, thus repressing translation.</text>
</comment>
<dbReference type="EMBL" id="JBCHKQ010000007">
    <property type="protein sequence ID" value="MEM5948911.1"/>
    <property type="molecule type" value="Genomic_DNA"/>
</dbReference>
<dbReference type="RefSeq" id="WP_420070363.1">
    <property type="nucleotide sequence ID" value="NZ_JBCHKQ010000007.1"/>
</dbReference>
<organism evidence="3 4">
    <name type="scientific">Rarispira pelagica</name>
    <dbReference type="NCBI Taxonomy" id="3141764"/>
    <lineage>
        <taxon>Bacteria</taxon>
        <taxon>Pseudomonadati</taxon>
        <taxon>Spirochaetota</taxon>
        <taxon>Spirochaetia</taxon>
        <taxon>Winmispirales</taxon>
        <taxon>Winmispiraceae</taxon>
        <taxon>Rarispira</taxon>
    </lineage>
</organism>
<proteinExistence type="inferred from homology"/>
<keyword evidence="2" id="KW-0963">Cytoplasm</keyword>
<keyword evidence="2" id="KW-0678">Repressor</keyword>
<evidence type="ECO:0000256" key="1">
    <source>
        <dbReference type="ARBA" id="ARBA00010574"/>
    </source>
</evidence>
<dbReference type="Gene3D" id="3.30.460.10">
    <property type="entry name" value="Beta Polymerase, domain 2"/>
    <property type="match status" value="1"/>
</dbReference>
<comment type="subunit">
    <text evidence="2">Interacts with ribosomal protein uL14 (rplN).</text>
</comment>
<keyword evidence="2" id="KW-0810">Translation regulation</keyword>
<dbReference type="Pfam" id="PF02410">
    <property type="entry name" value="RsfS"/>
    <property type="match status" value="1"/>
</dbReference>
<dbReference type="InterPro" id="IPR043519">
    <property type="entry name" value="NT_sf"/>
</dbReference>
<dbReference type="PANTHER" id="PTHR21043">
    <property type="entry name" value="IOJAP SUPERFAMILY ORTHOLOG"/>
    <property type="match status" value="1"/>
</dbReference>
<accession>A0ABU9UE12</accession>
<evidence type="ECO:0000313" key="4">
    <source>
        <dbReference type="Proteomes" id="UP001466331"/>
    </source>
</evidence>